<dbReference type="AlphaFoldDB" id="A0AAN8Z8Y8"/>
<reference evidence="2 3" key="1">
    <citation type="submission" date="2023-12" db="EMBL/GenBank/DDBJ databases">
        <title>A high-quality genome assembly for Dillenia turbinata (Dilleniales).</title>
        <authorList>
            <person name="Chanderbali A."/>
        </authorList>
    </citation>
    <scope>NUCLEOTIDE SEQUENCE [LARGE SCALE GENOMIC DNA]</scope>
    <source>
        <strain evidence="2">LSX21</strain>
        <tissue evidence="2">Leaf</tissue>
    </source>
</reference>
<proteinExistence type="predicted"/>
<keyword evidence="3" id="KW-1185">Reference proteome</keyword>
<dbReference type="Gene3D" id="3.30.420.10">
    <property type="entry name" value="Ribonuclease H-like superfamily/Ribonuclease H"/>
    <property type="match status" value="1"/>
</dbReference>
<organism evidence="2 3">
    <name type="scientific">Dillenia turbinata</name>
    <dbReference type="NCBI Taxonomy" id="194707"/>
    <lineage>
        <taxon>Eukaryota</taxon>
        <taxon>Viridiplantae</taxon>
        <taxon>Streptophyta</taxon>
        <taxon>Embryophyta</taxon>
        <taxon>Tracheophyta</taxon>
        <taxon>Spermatophyta</taxon>
        <taxon>Magnoliopsida</taxon>
        <taxon>eudicotyledons</taxon>
        <taxon>Gunneridae</taxon>
        <taxon>Pentapetalae</taxon>
        <taxon>Dilleniales</taxon>
        <taxon>Dilleniaceae</taxon>
        <taxon>Dillenia</taxon>
    </lineage>
</organism>
<evidence type="ECO:0000313" key="3">
    <source>
        <dbReference type="Proteomes" id="UP001370490"/>
    </source>
</evidence>
<dbReference type="InterPro" id="IPR012337">
    <property type="entry name" value="RNaseH-like_sf"/>
</dbReference>
<evidence type="ECO:0008006" key="4">
    <source>
        <dbReference type="Google" id="ProtNLM"/>
    </source>
</evidence>
<dbReference type="EMBL" id="JBAMMX010000011">
    <property type="protein sequence ID" value="KAK6931109.1"/>
    <property type="molecule type" value="Genomic_DNA"/>
</dbReference>
<name>A0AAN8Z8Y8_9MAGN</name>
<dbReference type="SUPFAM" id="SSF53098">
    <property type="entry name" value="Ribonuclease H-like"/>
    <property type="match status" value="1"/>
</dbReference>
<gene>
    <name evidence="2" type="ORF">RJ641_002902</name>
</gene>
<comment type="caution">
    <text evidence="2">The sequence shown here is derived from an EMBL/GenBank/DDBJ whole genome shotgun (WGS) entry which is preliminary data.</text>
</comment>
<accession>A0AAN8Z8Y8</accession>
<dbReference type="GO" id="GO:0003676">
    <property type="term" value="F:nucleic acid binding"/>
    <property type="evidence" value="ECO:0007669"/>
    <property type="project" value="InterPro"/>
</dbReference>
<evidence type="ECO:0000256" key="1">
    <source>
        <dbReference type="SAM" id="MobiDB-lite"/>
    </source>
</evidence>
<evidence type="ECO:0000313" key="2">
    <source>
        <dbReference type="EMBL" id="KAK6931109.1"/>
    </source>
</evidence>
<dbReference type="InterPro" id="IPR036397">
    <property type="entry name" value="RNaseH_sf"/>
</dbReference>
<sequence>MSKSKSKSKSKSESLSKKWGNTEPLKMMKDEKDEFYVVRKGDVVATNCYRSRSAMDSLRKRSLEVLAADTNEVVGSMPSSTDPARKHYKVDPNLDAQEASNSRSCTLNFDGASKGNPGQAGAGAVLRADDGSLVYAIYFITVSVHTSYI</sequence>
<protein>
    <recommendedName>
        <fullName evidence="4">RNase H type-1 domain-containing protein</fullName>
    </recommendedName>
</protein>
<feature type="region of interest" description="Disordered" evidence="1">
    <location>
        <begin position="1"/>
        <end position="25"/>
    </location>
</feature>
<dbReference type="Proteomes" id="UP001370490">
    <property type="component" value="Unassembled WGS sequence"/>
</dbReference>